<accession>A0AAW7R3R9</accession>
<protein>
    <recommendedName>
        <fullName evidence="4">Cohesin domain-containing protein</fullName>
    </recommendedName>
</protein>
<dbReference type="KEGG" id="bgo:BM43_4908"/>
<evidence type="ECO:0000313" key="1">
    <source>
        <dbReference type="EMBL" id="KGC13833.1"/>
    </source>
</evidence>
<dbReference type="GeneID" id="66460985"/>
<evidence type="ECO:0000313" key="2">
    <source>
        <dbReference type="EMBL" id="UWX72954.1"/>
    </source>
</evidence>
<dbReference type="Proteomes" id="UP001059745">
    <property type="component" value="Chromosome 2"/>
</dbReference>
<organism evidence="1 3">
    <name type="scientific">Burkholderia gladioli</name>
    <name type="common">Pseudomonas marginata</name>
    <name type="synonym">Phytomonas marginata</name>
    <dbReference type="NCBI Taxonomy" id="28095"/>
    <lineage>
        <taxon>Bacteria</taxon>
        <taxon>Pseudomonadati</taxon>
        <taxon>Pseudomonadota</taxon>
        <taxon>Betaproteobacteria</taxon>
        <taxon>Burkholderiales</taxon>
        <taxon>Burkholderiaceae</taxon>
        <taxon>Burkholderia</taxon>
    </lineage>
</organism>
<sequence length="124" mass="13049">MEYTISFTFRTQSSQDKLSAELVFNAPNYISLTNNDAVQISGSMGATPPLDNLLVQKSQIQVQTHGATGGDTVSVRVSFSTSGSAIGGTMKLLGNTQASVHYQFAGYDNAGTINPGSFSIPLPN</sequence>
<reference evidence="2" key="2">
    <citation type="submission" date="2022-09" db="EMBL/GenBank/DDBJ databases">
        <title>Genomic of Burkholderia gladioli.</title>
        <authorList>
            <person name="Wu H."/>
        </authorList>
    </citation>
    <scope>NUCLEOTIDE SEQUENCE</scope>
    <source>
        <strain evidence="2">ZN-S4</strain>
    </source>
</reference>
<evidence type="ECO:0000313" key="3">
    <source>
        <dbReference type="Proteomes" id="UP000029590"/>
    </source>
</evidence>
<gene>
    <name evidence="1" type="ORF">DM48_2858</name>
    <name evidence="2" type="ORF">NYZ96_31605</name>
</gene>
<dbReference type="Proteomes" id="UP000029590">
    <property type="component" value="Unassembled WGS sequence"/>
</dbReference>
<evidence type="ECO:0008006" key="4">
    <source>
        <dbReference type="Google" id="ProtNLM"/>
    </source>
</evidence>
<dbReference type="EMBL" id="CP104215">
    <property type="protein sequence ID" value="UWX72954.1"/>
    <property type="molecule type" value="Genomic_DNA"/>
</dbReference>
<name>A0AAW7R3R9_BURGA</name>
<proteinExistence type="predicted"/>
<reference evidence="1 3" key="1">
    <citation type="submission" date="2014-04" db="EMBL/GenBank/DDBJ databases">
        <authorList>
            <person name="Bishop-Lilly K.A."/>
            <person name="Broomall S.M."/>
            <person name="Chain P.S."/>
            <person name="Chertkov O."/>
            <person name="Coyne S.R."/>
            <person name="Daligault H.E."/>
            <person name="Davenport K.W."/>
            <person name="Erkkila T."/>
            <person name="Frey K.G."/>
            <person name="Gibbons H.S."/>
            <person name="Gu W."/>
            <person name="Jaissle J."/>
            <person name="Johnson S.L."/>
            <person name="Koroleva G.I."/>
            <person name="Ladner J.T."/>
            <person name="Lo C.-C."/>
            <person name="Minogue T.D."/>
            <person name="Munk C."/>
            <person name="Palacios G.F."/>
            <person name="Redden C.L."/>
            <person name="Rosenzweig C.N."/>
            <person name="Scholz M.B."/>
            <person name="Teshima H."/>
            <person name="Xu Y."/>
        </authorList>
    </citation>
    <scope>NUCLEOTIDE SEQUENCE [LARGE SCALE GENOMIC DNA]</scope>
    <source>
        <strain evidence="1">Gladioli</strain>
        <strain evidence="3">gladioli</strain>
    </source>
</reference>
<dbReference type="AlphaFoldDB" id="A0AAW7R3R9"/>
<dbReference type="EMBL" id="JPGG01000016">
    <property type="protein sequence ID" value="KGC13833.1"/>
    <property type="molecule type" value="Genomic_DNA"/>
</dbReference>
<dbReference type="RefSeq" id="WP_036056608.1">
    <property type="nucleotide sequence ID" value="NZ_CADEPW010000003.1"/>
</dbReference>